<evidence type="ECO:0000313" key="2">
    <source>
        <dbReference type="EMBL" id="EMD16926.1"/>
    </source>
</evidence>
<sequence length="399" mass="46740">MKKLKDYAMNEHHSLYHISIQREHPLYQREHDLRSPFFRDYTRLLFSEGYRRMKHKTQVFFAIDDDHVCTRSEHVNLVDSISHSIAKELGLNTELTQAIAIGHDIGHAPFGHGGEKILNQIAHKYHLDSFWHERNSLHFVDSIELLEDDEHHYHNLNLTYAVRDGIISHCGEVNQKIIIPRKDPINLLEFKKPGQYQPFTYEGCVVKMSDKIAYLARDIEDALHLGVITQEEIDNLKEELNQEGTHLSAINNGSIVNYFISDVIKYSSKEGIALSDESLKKMKQIMAFNYKHIYEIKRVKVHSEYVGLILNSLFQFLYDYNSLESIKAEESKYPVILRHYLNFLKKLAYFGERDEIYENEIVYDFTSDKQAKEKSIIDYLSGMTDSFLLKSFHDLLTFK</sequence>
<proteinExistence type="predicted"/>
<dbReference type="Pfam" id="PF01966">
    <property type="entry name" value="HD"/>
    <property type="match status" value="1"/>
</dbReference>
<evidence type="ECO:0000313" key="3">
    <source>
        <dbReference type="Proteomes" id="UP000011758"/>
    </source>
</evidence>
<dbReference type="PANTHER" id="PTHR35795:SF1">
    <property type="entry name" value="BIS(5'-NUCLEOSYL)-TETRAPHOSPHATASE, SYMMETRICAL"/>
    <property type="match status" value="1"/>
</dbReference>
<protein>
    <submittedName>
        <fullName evidence="2">Putative dGTPase</fullName>
    </submittedName>
</protein>
<dbReference type="STRING" id="999415.HMPREF9943_00704"/>
<dbReference type="InterPro" id="IPR051094">
    <property type="entry name" value="Diverse_Catalytic_Enzymes"/>
</dbReference>
<dbReference type="InterPro" id="IPR006674">
    <property type="entry name" value="HD_domain"/>
</dbReference>
<dbReference type="AlphaFoldDB" id="M2Q3T6"/>
<dbReference type="Proteomes" id="UP000011758">
    <property type="component" value="Unassembled WGS sequence"/>
</dbReference>
<feature type="domain" description="HD" evidence="1">
    <location>
        <begin position="71"/>
        <end position="215"/>
    </location>
</feature>
<dbReference type="PATRIC" id="fig|999415.3.peg.705"/>
<accession>M2Q3T6</accession>
<dbReference type="eggNOG" id="COG0232">
    <property type="taxonomic scope" value="Bacteria"/>
</dbReference>
<dbReference type="EMBL" id="AGEJ01000012">
    <property type="protein sequence ID" value="EMD16926.1"/>
    <property type="molecule type" value="Genomic_DNA"/>
</dbReference>
<reference evidence="2 3" key="1">
    <citation type="submission" date="2013-02" db="EMBL/GenBank/DDBJ databases">
        <title>The Genome Sequence of Lactobacillus catenaformis F0143.</title>
        <authorList>
            <consortium name="The Broad Institute Genome Sequencing Platform"/>
            <person name="Earl A."/>
            <person name="Ward D."/>
            <person name="Feldgarden M."/>
            <person name="Gevers D."/>
            <person name="Izard J."/>
            <person name="Blanton J.M."/>
            <person name="Mathney J."/>
            <person name="Dewhirst F.E."/>
            <person name="Young S.K."/>
            <person name="Zeng Q."/>
            <person name="Gargeya S."/>
            <person name="Fitzgerald M."/>
            <person name="Haas B."/>
            <person name="Abouelleil A."/>
            <person name="Alvarado L."/>
            <person name="Arachchi H.M."/>
            <person name="Berlin A."/>
            <person name="Chapman S.B."/>
            <person name="Gearin G."/>
            <person name="Goldberg J."/>
            <person name="Griggs A."/>
            <person name="Gujja S."/>
            <person name="Hansen M."/>
            <person name="Heiman D."/>
            <person name="Howarth C."/>
            <person name="Larimer J."/>
            <person name="Lui A."/>
            <person name="MacDonald P.J.P."/>
            <person name="McCowen C."/>
            <person name="Montmayeur A."/>
            <person name="Murphy C."/>
            <person name="Neiman D."/>
            <person name="Pearson M."/>
            <person name="Priest M."/>
            <person name="Roberts A."/>
            <person name="Saif S."/>
            <person name="Shea T."/>
            <person name="Sisk P."/>
            <person name="Stolte C."/>
            <person name="Sykes S."/>
            <person name="Wortman J."/>
            <person name="Nusbaum C."/>
            <person name="Birren B."/>
        </authorList>
    </citation>
    <scope>NUCLEOTIDE SEQUENCE [LARGE SCALE GENOMIC DNA]</scope>
    <source>
        <strain evidence="2 3">OT 569</strain>
    </source>
</reference>
<dbReference type="PANTHER" id="PTHR35795">
    <property type="entry name" value="SLR1885 PROTEIN"/>
    <property type="match status" value="1"/>
</dbReference>
<dbReference type="Gene3D" id="1.10.3210.10">
    <property type="entry name" value="Hypothetical protein af1432"/>
    <property type="match status" value="1"/>
</dbReference>
<dbReference type="BioCyc" id="ECAT999415-HMP:GTTI-725-MONOMER"/>
<dbReference type="OrthoDB" id="9803619at2"/>
<dbReference type="PROSITE" id="PS51831">
    <property type="entry name" value="HD"/>
    <property type="match status" value="1"/>
</dbReference>
<evidence type="ECO:0000259" key="1">
    <source>
        <dbReference type="PROSITE" id="PS51831"/>
    </source>
</evidence>
<gene>
    <name evidence="2" type="ORF">HMPREF9943_00704</name>
</gene>
<name>M2Q3T6_9FIRM</name>
<dbReference type="SUPFAM" id="SSF109604">
    <property type="entry name" value="HD-domain/PDEase-like"/>
    <property type="match status" value="1"/>
</dbReference>
<comment type="caution">
    <text evidence="2">The sequence shown here is derived from an EMBL/GenBank/DDBJ whole genome shotgun (WGS) entry which is preliminary data.</text>
</comment>
<dbReference type="RefSeq" id="WP_004802100.1">
    <property type="nucleotide sequence ID" value="NZ_KB446647.1"/>
</dbReference>
<keyword evidence="3" id="KW-1185">Reference proteome</keyword>
<organism evidence="2 3">
    <name type="scientific">Eggerthia catenaformis OT 569 = DSM 20559</name>
    <dbReference type="NCBI Taxonomy" id="999415"/>
    <lineage>
        <taxon>Bacteria</taxon>
        <taxon>Bacillati</taxon>
        <taxon>Bacillota</taxon>
        <taxon>Erysipelotrichia</taxon>
        <taxon>Erysipelotrichales</taxon>
        <taxon>Coprobacillaceae</taxon>
        <taxon>Eggerthia</taxon>
    </lineage>
</organism>